<dbReference type="InterPro" id="IPR020578">
    <property type="entry name" value="Aminotrans_V_PyrdxlP_BS"/>
</dbReference>
<dbReference type="InterPro" id="IPR024169">
    <property type="entry name" value="SP_NH2Trfase/AEP_transaminase"/>
</dbReference>
<evidence type="ECO:0000313" key="10">
    <source>
        <dbReference type="Proteomes" id="UP000178187"/>
    </source>
</evidence>
<evidence type="ECO:0000256" key="4">
    <source>
        <dbReference type="PIRSR" id="PIRSR000524-1"/>
    </source>
</evidence>
<protein>
    <recommendedName>
        <fullName evidence="8">Aminotransferase class V domain-containing protein</fullName>
    </recommendedName>
</protein>
<dbReference type="InterPro" id="IPR000192">
    <property type="entry name" value="Aminotrans_V_dom"/>
</dbReference>
<dbReference type="Gene3D" id="3.90.1150.10">
    <property type="entry name" value="Aspartate Aminotransferase, domain 1"/>
    <property type="match status" value="1"/>
</dbReference>
<dbReference type="PIRSF" id="PIRSF000524">
    <property type="entry name" value="SPT"/>
    <property type="match status" value="1"/>
</dbReference>
<dbReference type="Pfam" id="PF00266">
    <property type="entry name" value="Aminotran_5"/>
    <property type="match status" value="1"/>
</dbReference>
<dbReference type="GO" id="GO:0008453">
    <property type="term" value="F:alanine-glyoxylate transaminase activity"/>
    <property type="evidence" value="ECO:0007669"/>
    <property type="project" value="TreeGrafter"/>
</dbReference>
<feature type="domain" description="Aminotransferase class V" evidence="8">
    <location>
        <begin position="11"/>
        <end position="317"/>
    </location>
</feature>
<feature type="binding site" evidence="4">
    <location>
        <position position="333"/>
    </location>
    <ligand>
        <name>substrate</name>
    </ligand>
</feature>
<dbReference type="InterPro" id="IPR015422">
    <property type="entry name" value="PyrdxlP-dep_Trfase_small"/>
</dbReference>
<dbReference type="Gene3D" id="3.40.640.10">
    <property type="entry name" value="Type I PLP-dependent aspartate aminotransferase-like (Major domain)"/>
    <property type="match status" value="1"/>
</dbReference>
<evidence type="ECO:0000256" key="1">
    <source>
        <dbReference type="ARBA" id="ARBA00001933"/>
    </source>
</evidence>
<evidence type="ECO:0000256" key="3">
    <source>
        <dbReference type="ARBA" id="ARBA00022898"/>
    </source>
</evidence>
<evidence type="ECO:0000256" key="6">
    <source>
        <dbReference type="RuleBase" id="RU004075"/>
    </source>
</evidence>
<dbReference type="GO" id="GO:0019265">
    <property type="term" value="P:glycine biosynthetic process, by transamination of glyoxylate"/>
    <property type="evidence" value="ECO:0007669"/>
    <property type="project" value="TreeGrafter"/>
</dbReference>
<dbReference type="PANTHER" id="PTHR21152:SF40">
    <property type="entry name" value="ALANINE--GLYOXYLATE AMINOTRANSFERASE"/>
    <property type="match status" value="1"/>
</dbReference>
<keyword evidence="3 5" id="KW-0663">Pyridoxal phosphate</keyword>
<evidence type="ECO:0000259" key="8">
    <source>
        <dbReference type="Pfam" id="PF00266"/>
    </source>
</evidence>
<dbReference type="Proteomes" id="UP000178187">
    <property type="component" value="Unassembled WGS sequence"/>
</dbReference>
<dbReference type="AlphaFoldDB" id="A0A1G1KYT0"/>
<proteinExistence type="inferred from homology"/>
<organism evidence="9 10">
    <name type="scientific">Candidatus Danuiimicrobium aquiferis</name>
    <dbReference type="NCBI Taxonomy" id="1801832"/>
    <lineage>
        <taxon>Bacteria</taxon>
        <taxon>Pseudomonadati</taxon>
        <taxon>Candidatus Omnitrophota</taxon>
        <taxon>Candidatus Danuiimicrobium</taxon>
    </lineage>
</organism>
<comment type="cofactor">
    <cofactor evidence="1 5 7">
        <name>pyridoxal 5'-phosphate</name>
        <dbReference type="ChEBI" id="CHEBI:597326"/>
    </cofactor>
</comment>
<dbReference type="InterPro" id="IPR015424">
    <property type="entry name" value="PyrdxlP-dep_Trfase"/>
</dbReference>
<name>A0A1G1KYT0_9BACT</name>
<feature type="modified residue" description="N6-(pyridoxal phosphate)lysine" evidence="5">
    <location>
        <position position="191"/>
    </location>
</feature>
<dbReference type="FunFam" id="3.40.640.10:FF:000054">
    <property type="entry name" value="Serine--glyoxylate aminotransferase"/>
    <property type="match status" value="1"/>
</dbReference>
<dbReference type="PANTHER" id="PTHR21152">
    <property type="entry name" value="AMINOTRANSFERASE CLASS V"/>
    <property type="match status" value="1"/>
</dbReference>
<accession>A0A1G1KYT0</accession>
<evidence type="ECO:0000256" key="2">
    <source>
        <dbReference type="ARBA" id="ARBA00009236"/>
    </source>
</evidence>
<dbReference type="InterPro" id="IPR015421">
    <property type="entry name" value="PyrdxlP-dep_Trfase_major"/>
</dbReference>
<comment type="similarity">
    <text evidence="2 6">Belongs to the class-V pyridoxal-phosphate-dependent aminotransferase family.</text>
</comment>
<comment type="caution">
    <text evidence="9">The sequence shown here is derived from an EMBL/GenBank/DDBJ whole genome shotgun (WGS) entry which is preliminary data.</text>
</comment>
<evidence type="ECO:0000313" key="9">
    <source>
        <dbReference type="EMBL" id="OGW98060.1"/>
    </source>
</evidence>
<sequence>MTKANILLTPGPTMVPQEALDVMAEPIFHHRTPQYRELFKEVSENLKLVFRTSQDVYTLTGSGTLAMEASVVNFLSPGDKVIVVEAGKFGERWSALAKRYQMNLVQLKAPYGKVVPAKELEKALKDNPDTKAVFATLCETSTGVLFDIEGMAKETSRTPAILVVDSISGLGADRLEMDEWGVDIVVTGSQKALMIPPGLAFIAISQKAWKLNETAKCLRYYADLGAYRKSLADWDTPWTPALTLVLALKQTLKMINSEGIETIWKRCARLAELTRSQMKSIGLTLFSKDWSNAVTAINVPAGVDGKKLVSTIRDKKGYTLAGGQGDMDGKIFRICHFGIVSEEHITGVTQVIKETIEELKAKGPVKV</sequence>
<dbReference type="SUPFAM" id="SSF53383">
    <property type="entry name" value="PLP-dependent transferases"/>
    <property type="match status" value="1"/>
</dbReference>
<evidence type="ECO:0000256" key="5">
    <source>
        <dbReference type="PIRSR" id="PIRSR000524-50"/>
    </source>
</evidence>
<gene>
    <name evidence="9" type="ORF">A3G33_07465</name>
</gene>
<evidence type="ECO:0000256" key="7">
    <source>
        <dbReference type="RuleBase" id="RU004504"/>
    </source>
</evidence>
<reference evidence="9 10" key="1">
    <citation type="journal article" date="2016" name="Nat. Commun.">
        <title>Thousands of microbial genomes shed light on interconnected biogeochemical processes in an aquifer system.</title>
        <authorList>
            <person name="Anantharaman K."/>
            <person name="Brown C.T."/>
            <person name="Hug L.A."/>
            <person name="Sharon I."/>
            <person name="Castelle C.J."/>
            <person name="Probst A.J."/>
            <person name="Thomas B.C."/>
            <person name="Singh A."/>
            <person name="Wilkins M.J."/>
            <person name="Karaoz U."/>
            <person name="Brodie E.L."/>
            <person name="Williams K.H."/>
            <person name="Hubbard S.S."/>
            <person name="Banfield J.F."/>
        </authorList>
    </citation>
    <scope>NUCLEOTIDE SEQUENCE [LARGE SCALE GENOMIC DNA]</scope>
</reference>
<dbReference type="GO" id="GO:0004760">
    <property type="term" value="F:L-serine-pyruvate transaminase activity"/>
    <property type="evidence" value="ECO:0007669"/>
    <property type="project" value="TreeGrafter"/>
</dbReference>
<dbReference type="PROSITE" id="PS00595">
    <property type="entry name" value="AA_TRANSFER_CLASS_5"/>
    <property type="match status" value="1"/>
</dbReference>
<dbReference type="EMBL" id="MHFR01000037">
    <property type="protein sequence ID" value="OGW98060.1"/>
    <property type="molecule type" value="Genomic_DNA"/>
</dbReference>